<dbReference type="Proteomes" id="UP000298313">
    <property type="component" value="Unassembled WGS sequence"/>
</dbReference>
<evidence type="ECO:0000259" key="4">
    <source>
        <dbReference type="PROSITE" id="PS50995"/>
    </source>
</evidence>
<organism evidence="5 6">
    <name type="scientific">Cryobacterium fucosi</name>
    <dbReference type="NCBI Taxonomy" id="1259157"/>
    <lineage>
        <taxon>Bacteria</taxon>
        <taxon>Bacillati</taxon>
        <taxon>Actinomycetota</taxon>
        <taxon>Actinomycetes</taxon>
        <taxon>Micrococcales</taxon>
        <taxon>Microbacteriaceae</taxon>
        <taxon>Cryobacterium</taxon>
    </lineage>
</organism>
<sequence length="161" mass="17953">MRNAELLRYLILAAQREGNRQLSLALRSLDLTSSQAEAIRVLGEFGPLGLRNLGELLICESGNNPSRLVDRLVTAGLVQRDDSVHDRRQVTLSLTKDGQRADKEVRLIEEEFYLRIEDQMAEVDLTANIEFLFALSSGTPAGNALKGRLRRAAIDTPDDQH</sequence>
<evidence type="ECO:0000256" key="2">
    <source>
        <dbReference type="ARBA" id="ARBA00023125"/>
    </source>
</evidence>
<dbReference type="InterPro" id="IPR036388">
    <property type="entry name" value="WH-like_DNA-bd_sf"/>
</dbReference>
<name>A0A4R9BDL0_9MICO</name>
<dbReference type="SUPFAM" id="SSF46785">
    <property type="entry name" value="Winged helix' DNA-binding domain"/>
    <property type="match status" value="1"/>
</dbReference>
<proteinExistence type="predicted"/>
<keyword evidence="6" id="KW-1185">Reference proteome</keyword>
<comment type="caution">
    <text evidence="5">The sequence shown here is derived from an EMBL/GenBank/DDBJ whole genome shotgun (WGS) entry which is preliminary data.</text>
</comment>
<dbReference type="PANTHER" id="PTHR42756:SF1">
    <property type="entry name" value="TRANSCRIPTIONAL REPRESSOR OF EMRAB OPERON"/>
    <property type="match status" value="1"/>
</dbReference>
<dbReference type="RefSeq" id="WP_134522387.1">
    <property type="nucleotide sequence ID" value="NZ_SOHH01000030.1"/>
</dbReference>
<dbReference type="GO" id="GO:0003677">
    <property type="term" value="F:DNA binding"/>
    <property type="evidence" value="ECO:0007669"/>
    <property type="project" value="UniProtKB-KW"/>
</dbReference>
<protein>
    <submittedName>
        <fullName evidence="5">MarR family transcriptional regulator</fullName>
    </submittedName>
</protein>
<dbReference type="PANTHER" id="PTHR42756">
    <property type="entry name" value="TRANSCRIPTIONAL REGULATOR, MARR"/>
    <property type="match status" value="1"/>
</dbReference>
<dbReference type="EMBL" id="SOHH01000030">
    <property type="protein sequence ID" value="TFD81980.1"/>
    <property type="molecule type" value="Genomic_DNA"/>
</dbReference>
<evidence type="ECO:0000313" key="5">
    <source>
        <dbReference type="EMBL" id="TFD81980.1"/>
    </source>
</evidence>
<evidence type="ECO:0000313" key="6">
    <source>
        <dbReference type="Proteomes" id="UP000298313"/>
    </source>
</evidence>
<keyword evidence="3" id="KW-0804">Transcription</keyword>
<dbReference type="InterPro" id="IPR036390">
    <property type="entry name" value="WH_DNA-bd_sf"/>
</dbReference>
<accession>A0A4R9BDL0</accession>
<gene>
    <name evidence="5" type="ORF">E3T48_03035</name>
</gene>
<dbReference type="SMART" id="SM00347">
    <property type="entry name" value="HTH_MARR"/>
    <property type="match status" value="1"/>
</dbReference>
<dbReference type="AlphaFoldDB" id="A0A4R9BDL0"/>
<keyword evidence="2" id="KW-0238">DNA-binding</keyword>
<dbReference type="OrthoDB" id="2600321at2"/>
<dbReference type="Gene3D" id="1.10.10.10">
    <property type="entry name" value="Winged helix-like DNA-binding domain superfamily/Winged helix DNA-binding domain"/>
    <property type="match status" value="1"/>
</dbReference>
<dbReference type="Pfam" id="PF13463">
    <property type="entry name" value="HTH_27"/>
    <property type="match status" value="1"/>
</dbReference>
<dbReference type="GO" id="GO:0003700">
    <property type="term" value="F:DNA-binding transcription factor activity"/>
    <property type="evidence" value="ECO:0007669"/>
    <property type="project" value="InterPro"/>
</dbReference>
<evidence type="ECO:0000256" key="3">
    <source>
        <dbReference type="ARBA" id="ARBA00023163"/>
    </source>
</evidence>
<dbReference type="InterPro" id="IPR000835">
    <property type="entry name" value="HTH_MarR-typ"/>
</dbReference>
<feature type="domain" description="HTH marR-type" evidence="4">
    <location>
        <begin position="3"/>
        <end position="137"/>
    </location>
</feature>
<keyword evidence="1" id="KW-0805">Transcription regulation</keyword>
<dbReference type="PROSITE" id="PS50995">
    <property type="entry name" value="HTH_MARR_2"/>
    <property type="match status" value="1"/>
</dbReference>
<evidence type="ECO:0000256" key="1">
    <source>
        <dbReference type="ARBA" id="ARBA00023015"/>
    </source>
</evidence>
<reference evidence="5 6" key="1">
    <citation type="submission" date="2019-03" db="EMBL/GenBank/DDBJ databases">
        <title>Genomics of glacier-inhabiting Cryobacterium strains.</title>
        <authorList>
            <person name="Liu Q."/>
            <person name="Xin Y.-H."/>
        </authorList>
    </citation>
    <scope>NUCLEOTIDE SEQUENCE [LARGE SCALE GENOMIC DNA]</scope>
    <source>
        <strain evidence="5 6">Hh4</strain>
    </source>
</reference>